<comment type="similarity">
    <text evidence="1">Belongs to the guanylate kinase family.</text>
</comment>
<reference evidence="5" key="1">
    <citation type="journal article" date="2014" name="Front. Microbiol.">
        <title>High frequency of phylogenetically diverse reductive dehalogenase-homologous genes in deep subseafloor sedimentary metagenomes.</title>
        <authorList>
            <person name="Kawai M."/>
            <person name="Futagami T."/>
            <person name="Toyoda A."/>
            <person name="Takaki Y."/>
            <person name="Nishi S."/>
            <person name="Hori S."/>
            <person name="Arai W."/>
            <person name="Tsubouchi T."/>
            <person name="Morono Y."/>
            <person name="Uchiyama I."/>
            <person name="Ito T."/>
            <person name="Fujiyama A."/>
            <person name="Inagaki F."/>
            <person name="Takami H."/>
        </authorList>
    </citation>
    <scope>NUCLEOTIDE SEQUENCE</scope>
    <source>
        <strain evidence="5">Expedition CK06-06</strain>
    </source>
</reference>
<dbReference type="Pfam" id="PF00625">
    <property type="entry name" value="Guanylate_kin"/>
    <property type="match status" value="1"/>
</dbReference>
<proteinExistence type="inferred from homology"/>
<comment type="caution">
    <text evidence="5">The sequence shown here is derived from an EMBL/GenBank/DDBJ whole genome shotgun (WGS) entry which is preliminary data.</text>
</comment>
<accession>X1KUV4</accession>
<dbReference type="GO" id="GO:0005829">
    <property type="term" value="C:cytosol"/>
    <property type="evidence" value="ECO:0007669"/>
    <property type="project" value="TreeGrafter"/>
</dbReference>
<dbReference type="EMBL" id="BARU01037215">
    <property type="protein sequence ID" value="GAH85763.1"/>
    <property type="molecule type" value="Genomic_DNA"/>
</dbReference>
<sequence length="144" mass="16654">ITESEFLEWAEVYGNFYGTSRQFVESQLESGCDVLLDVDIQGAFRVSKQMPESVLVFVLPPSYGELEERLRDRGLDNEEVIGTRLKKARDEIKAYKKYDYVIINRDLDQSVLELKAVILASRCILKNRLREAEPIVSTFLEKQM</sequence>
<keyword evidence="2" id="KW-0808">Transferase</keyword>
<evidence type="ECO:0000256" key="1">
    <source>
        <dbReference type="ARBA" id="ARBA00005790"/>
    </source>
</evidence>
<dbReference type="AlphaFoldDB" id="X1KUV4"/>
<feature type="domain" description="Guanylate kinase-like" evidence="4">
    <location>
        <begin position="1"/>
        <end position="119"/>
    </location>
</feature>
<evidence type="ECO:0000256" key="3">
    <source>
        <dbReference type="ARBA" id="ARBA00022777"/>
    </source>
</evidence>
<keyword evidence="3" id="KW-0418">Kinase</keyword>
<dbReference type="Gene3D" id="3.40.50.300">
    <property type="entry name" value="P-loop containing nucleotide triphosphate hydrolases"/>
    <property type="match status" value="1"/>
</dbReference>
<evidence type="ECO:0000259" key="4">
    <source>
        <dbReference type="PROSITE" id="PS50052"/>
    </source>
</evidence>
<feature type="non-terminal residue" evidence="5">
    <location>
        <position position="1"/>
    </location>
</feature>
<protein>
    <recommendedName>
        <fullName evidence="4">Guanylate kinase-like domain-containing protein</fullName>
    </recommendedName>
</protein>
<dbReference type="SUPFAM" id="SSF52540">
    <property type="entry name" value="P-loop containing nucleoside triphosphate hydrolases"/>
    <property type="match status" value="1"/>
</dbReference>
<dbReference type="InterPro" id="IPR008144">
    <property type="entry name" value="Guanylate_kin-like_dom"/>
</dbReference>
<dbReference type="PANTHER" id="PTHR23117">
    <property type="entry name" value="GUANYLATE KINASE-RELATED"/>
    <property type="match status" value="1"/>
</dbReference>
<dbReference type="PANTHER" id="PTHR23117:SF13">
    <property type="entry name" value="GUANYLATE KINASE"/>
    <property type="match status" value="1"/>
</dbReference>
<dbReference type="PROSITE" id="PS50052">
    <property type="entry name" value="GUANYLATE_KINASE_2"/>
    <property type="match status" value="1"/>
</dbReference>
<name>X1KUV4_9ZZZZ</name>
<evidence type="ECO:0000256" key="2">
    <source>
        <dbReference type="ARBA" id="ARBA00022679"/>
    </source>
</evidence>
<dbReference type="InterPro" id="IPR027417">
    <property type="entry name" value="P-loop_NTPase"/>
</dbReference>
<organism evidence="5">
    <name type="scientific">marine sediment metagenome</name>
    <dbReference type="NCBI Taxonomy" id="412755"/>
    <lineage>
        <taxon>unclassified sequences</taxon>
        <taxon>metagenomes</taxon>
        <taxon>ecological metagenomes</taxon>
    </lineage>
</organism>
<dbReference type="GO" id="GO:0004385">
    <property type="term" value="F:GMP kinase activity"/>
    <property type="evidence" value="ECO:0007669"/>
    <property type="project" value="TreeGrafter"/>
</dbReference>
<evidence type="ECO:0000313" key="5">
    <source>
        <dbReference type="EMBL" id="GAH85763.1"/>
    </source>
</evidence>
<gene>
    <name evidence="5" type="ORF">S03H2_58025</name>
</gene>
<dbReference type="InterPro" id="IPR008145">
    <property type="entry name" value="GK/Ca_channel_bsu"/>
</dbReference>
<dbReference type="SMART" id="SM00072">
    <property type="entry name" value="GuKc"/>
    <property type="match status" value="1"/>
</dbReference>